<evidence type="ECO:0000256" key="3">
    <source>
        <dbReference type="PROSITE-ProRule" id="PRU00473"/>
    </source>
</evidence>
<proteinExistence type="predicted"/>
<protein>
    <submittedName>
        <fullName evidence="5">Membrane protein</fullName>
    </submittedName>
</protein>
<dbReference type="InterPro" id="IPR036737">
    <property type="entry name" value="OmpA-like_sf"/>
</dbReference>
<evidence type="ECO:0000259" key="4">
    <source>
        <dbReference type="PROSITE" id="PS51123"/>
    </source>
</evidence>
<evidence type="ECO:0000256" key="1">
    <source>
        <dbReference type="ARBA" id="ARBA00004442"/>
    </source>
</evidence>
<name>A0A829YCV5_9GAMM</name>
<comment type="caution">
    <text evidence="5">The sequence shown here is derived from an EMBL/GenBank/DDBJ whole genome shotgun (WGS) entry which is preliminary data.</text>
</comment>
<feature type="domain" description="OmpA-like" evidence="4">
    <location>
        <begin position="144"/>
        <end position="261"/>
    </location>
</feature>
<dbReference type="PRINTS" id="PR01021">
    <property type="entry name" value="OMPADOMAIN"/>
</dbReference>
<dbReference type="PROSITE" id="PS51123">
    <property type="entry name" value="OMPA_2"/>
    <property type="match status" value="1"/>
</dbReference>
<dbReference type="PANTHER" id="PTHR30329">
    <property type="entry name" value="STATOR ELEMENT OF FLAGELLAR MOTOR COMPLEX"/>
    <property type="match status" value="1"/>
</dbReference>
<dbReference type="Gene3D" id="3.30.1330.60">
    <property type="entry name" value="OmpA-like domain"/>
    <property type="match status" value="1"/>
</dbReference>
<dbReference type="PANTHER" id="PTHR30329:SF20">
    <property type="entry name" value="EXPORTED PROTEIN"/>
    <property type="match status" value="1"/>
</dbReference>
<dbReference type="InterPro" id="IPR050330">
    <property type="entry name" value="Bact_OuterMem_StrucFunc"/>
</dbReference>
<dbReference type="Pfam" id="PF00691">
    <property type="entry name" value="OmpA"/>
    <property type="match status" value="1"/>
</dbReference>
<accession>A0A829YCV5</accession>
<dbReference type="EMBL" id="BLJN01000002">
    <property type="protein sequence ID" value="GFE80671.1"/>
    <property type="molecule type" value="Genomic_DNA"/>
</dbReference>
<dbReference type="InterPro" id="IPR006664">
    <property type="entry name" value="OMP_bac"/>
</dbReference>
<dbReference type="CDD" id="cd07185">
    <property type="entry name" value="OmpA_C-like"/>
    <property type="match status" value="1"/>
</dbReference>
<organism evidence="5 6">
    <name type="scientific">Steroidobacter agaridevorans</name>
    <dbReference type="NCBI Taxonomy" id="2695856"/>
    <lineage>
        <taxon>Bacteria</taxon>
        <taxon>Pseudomonadati</taxon>
        <taxon>Pseudomonadota</taxon>
        <taxon>Gammaproteobacteria</taxon>
        <taxon>Steroidobacterales</taxon>
        <taxon>Steroidobacteraceae</taxon>
        <taxon>Steroidobacter</taxon>
    </lineage>
</organism>
<dbReference type="PROSITE" id="PS51257">
    <property type="entry name" value="PROKAR_LIPOPROTEIN"/>
    <property type="match status" value="1"/>
</dbReference>
<dbReference type="Proteomes" id="UP000445000">
    <property type="component" value="Unassembled WGS sequence"/>
</dbReference>
<dbReference type="AlphaFoldDB" id="A0A829YCV5"/>
<dbReference type="GO" id="GO:0009279">
    <property type="term" value="C:cell outer membrane"/>
    <property type="evidence" value="ECO:0007669"/>
    <property type="project" value="UniProtKB-SubCell"/>
</dbReference>
<sequence>MKFNKRIVLSVAVATILSACNATPERNETLERARTLVPEMEQSPRAGIAAGDIANARTSLDAANRLAESKSRKTDMEFEAANAVLSAQIANEKILTAQANEQVAAGSAQRQTVLLQARERDAQRSATRARSLEAELADMKLQKTERGLVLTLGDVLFDTAQATFRAGADAPLDRLAAALKEQPDRQVLIEGHTDNVGSDQNNMLLSERRAQSVQTGLLQRGVDRSQITAVGKGENFPIASNDSAAGRQSNRRVEMIFTDSAAHVGAGSG</sequence>
<evidence type="ECO:0000313" key="6">
    <source>
        <dbReference type="Proteomes" id="UP000445000"/>
    </source>
</evidence>
<evidence type="ECO:0000313" key="5">
    <source>
        <dbReference type="EMBL" id="GFE80671.1"/>
    </source>
</evidence>
<keyword evidence="6" id="KW-1185">Reference proteome</keyword>
<dbReference type="RefSeq" id="WP_161812330.1">
    <property type="nucleotide sequence ID" value="NZ_BLJN01000002.1"/>
</dbReference>
<reference evidence="6" key="1">
    <citation type="submission" date="2020-01" db="EMBL/GenBank/DDBJ databases">
        <title>'Steroidobacter agaridevorans' sp. nov., agar-degrading bacteria isolated from rhizosphere soils.</title>
        <authorList>
            <person name="Ikenaga M."/>
            <person name="Kataoka M."/>
            <person name="Murouchi A."/>
            <person name="Katsuragi S."/>
            <person name="Sakai M."/>
        </authorList>
    </citation>
    <scope>NUCLEOTIDE SEQUENCE [LARGE SCALE GENOMIC DNA]</scope>
    <source>
        <strain evidence="6">YU21-B</strain>
    </source>
</reference>
<dbReference type="SUPFAM" id="SSF103088">
    <property type="entry name" value="OmpA-like"/>
    <property type="match status" value="1"/>
</dbReference>
<gene>
    <name evidence="5" type="ORF">GCM10011487_26710</name>
</gene>
<keyword evidence="2 3" id="KW-0472">Membrane</keyword>
<evidence type="ECO:0000256" key="2">
    <source>
        <dbReference type="ARBA" id="ARBA00023136"/>
    </source>
</evidence>
<dbReference type="InterPro" id="IPR006665">
    <property type="entry name" value="OmpA-like"/>
</dbReference>
<comment type="subcellular location">
    <subcellularLocation>
        <location evidence="1">Cell outer membrane</location>
    </subcellularLocation>
</comment>